<dbReference type="Pfam" id="PF06506">
    <property type="entry name" value="PrpR_N"/>
    <property type="match status" value="1"/>
</dbReference>
<gene>
    <name evidence="4" type="ORF">EV210_112135</name>
</gene>
<dbReference type="InterPro" id="IPR010524">
    <property type="entry name" value="Sig_transdc_resp-reg_PrpR_N"/>
</dbReference>
<comment type="caution">
    <text evidence="4">The sequence shown here is derived from an EMBL/GenBank/DDBJ whole genome shotgun (WGS) entry which is preliminary data.</text>
</comment>
<dbReference type="SUPFAM" id="SSF159800">
    <property type="entry name" value="PrpR receptor domain-like"/>
    <property type="match status" value="1"/>
</dbReference>
<dbReference type="Proteomes" id="UP000295063">
    <property type="component" value="Unassembled WGS sequence"/>
</dbReference>
<feature type="domain" description="Methyl-accepting transducer" evidence="3">
    <location>
        <begin position="181"/>
        <end position="387"/>
    </location>
</feature>
<dbReference type="Gene3D" id="3.40.50.10660">
    <property type="entry name" value="PrpR receptor domain-like"/>
    <property type="match status" value="1"/>
</dbReference>
<accession>A0A4R1Q443</accession>
<dbReference type="PANTHER" id="PTHR32089">
    <property type="entry name" value="METHYL-ACCEPTING CHEMOTAXIS PROTEIN MCPB"/>
    <property type="match status" value="1"/>
</dbReference>
<keyword evidence="1 2" id="KW-0807">Transducer</keyword>
<dbReference type="InterPro" id="IPR004089">
    <property type="entry name" value="MCPsignal_dom"/>
</dbReference>
<dbReference type="GO" id="GO:0000156">
    <property type="term" value="F:phosphorelay response regulator activity"/>
    <property type="evidence" value="ECO:0007669"/>
    <property type="project" value="InterPro"/>
</dbReference>
<proteinExistence type="predicted"/>
<dbReference type="SMART" id="SM00283">
    <property type="entry name" value="MA"/>
    <property type="match status" value="1"/>
</dbReference>
<dbReference type="GO" id="GO:0005524">
    <property type="term" value="F:ATP binding"/>
    <property type="evidence" value="ECO:0007669"/>
    <property type="project" value="InterPro"/>
</dbReference>
<dbReference type="PROSITE" id="PS50111">
    <property type="entry name" value="CHEMOTAXIS_TRANSDUC_2"/>
    <property type="match status" value="1"/>
</dbReference>
<name>A0A4R1Q443_9FIRM</name>
<dbReference type="GO" id="GO:0016020">
    <property type="term" value="C:membrane"/>
    <property type="evidence" value="ECO:0007669"/>
    <property type="project" value="InterPro"/>
</dbReference>
<dbReference type="GO" id="GO:0003677">
    <property type="term" value="F:DNA binding"/>
    <property type="evidence" value="ECO:0007669"/>
    <property type="project" value="InterPro"/>
</dbReference>
<protein>
    <submittedName>
        <fullName evidence="4">Methyl-accepting chemotaxis protein (MCP) signaling protein</fullName>
    </submittedName>
</protein>
<keyword evidence="5" id="KW-1185">Reference proteome</keyword>
<sequence>MSPYRSIAYGGIDYRINAKRDRMEEILFVALSQSMAAIAAEVSADIGIPLKIELSTMLEAKGAVLSHPNIRLVISRGGAAENIKQLSDITVVDVTASIADILEAADRLASNGAKKIGLVAHHSLLEDNKQNIRILDREILMRPWQSAEQVSLLIQELSREGVTAIAGDNTGVKVARDYGLAAEAVPTGIASIKRSITEAVKIAKAREAERLIERIKAEQIHKQVEFIYNALERSAKAIEEVAASSQELAATSQATAVVTRSVAKDVESTSAILGIIRRVAQQTNLLGLNAAIEAARAGNLGRGFSVVAGEIRKLADESQSSTQNITNILKQFRSSVETVQKNVEQESTITQEQAKAIQEIAEMIESIRLAGKQLIAVSESKSSVLNK</sequence>
<evidence type="ECO:0000313" key="5">
    <source>
        <dbReference type="Proteomes" id="UP000295063"/>
    </source>
</evidence>
<dbReference type="OrthoDB" id="3192at2"/>
<dbReference type="PANTHER" id="PTHR32089:SF112">
    <property type="entry name" value="LYSOZYME-LIKE PROTEIN-RELATED"/>
    <property type="match status" value="1"/>
</dbReference>
<evidence type="ECO:0000256" key="2">
    <source>
        <dbReference type="PROSITE-ProRule" id="PRU00284"/>
    </source>
</evidence>
<dbReference type="EMBL" id="SLUI01000012">
    <property type="protein sequence ID" value="TCL35474.1"/>
    <property type="molecule type" value="Genomic_DNA"/>
</dbReference>
<evidence type="ECO:0000256" key="1">
    <source>
        <dbReference type="ARBA" id="ARBA00023224"/>
    </source>
</evidence>
<dbReference type="Gene3D" id="3.40.50.2300">
    <property type="match status" value="1"/>
</dbReference>
<dbReference type="SUPFAM" id="SSF58104">
    <property type="entry name" value="Methyl-accepting chemotaxis protein (MCP) signaling domain"/>
    <property type="match status" value="1"/>
</dbReference>
<reference evidence="4 5" key="1">
    <citation type="submission" date="2019-03" db="EMBL/GenBank/DDBJ databases">
        <title>Genomic Encyclopedia of Type Strains, Phase IV (KMG-IV): sequencing the most valuable type-strain genomes for metagenomic binning, comparative biology and taxonomic classification.</title>
        <authorList>
            <person name="Goeker M."/>
        </authorList>
    </citation>
    <scope>NUCLEOTIDE SEQUENCE [LARGE SCALE GENOMIC DNA]</scope>
    <source>
        <strain evidence="4 5">DSM 15969</strain>
    </source>
</reference>
<dbReference type="AlphaFoldDB" id="A0A4R1Q443"/>
<evidence type="ECO:0000313" key="4">
    <source>
        <dbReference type="EMBL" id="TCL35474.1"/>
    </source>
</evidence>
<organism evidence="4 5">
    <name type="scientific">Anaerospora hongkongensis</name>
    <dbReference type="NCBI Taxonomy" id="244830"/>
    <lineage>
        <taxon>Bacteria</taxon>
        <taxon>Bacillati</taxon>
        <taxon>Bacillota</taxon>
        <taxon>Negativicutes</taxon>
        <taxon>Selenomonadales</taxon>
        <taxon>Sporomusaceae</taxon>
        <taxon>Anaerospora</taxon>
    </lineage>
</organism>
<dbReference type="Gene3D" id="1.10.287.950">
    <property type="entry name" value="Methyl-accepting chemotaxis protein"/>
    <property type="match status" value="1"/>
</dbReference>
<evidence type="ECO:0000259" key="3">
    <source>
        <dbReference type="PROSITE" id="PS50111"/>
    </source>
</evidence>
<dbReference type="Pfam" id="PF00015">
    <property type="entry name" value="MCPsignal"/>
    <property type="match status" value="1"/>
</dbReference>